<accession>A0A2I0WQA2</accession>
<evidence type="ECO:0000313" key="2">
    <source>
        <dbReference type="EMBL" id="PKU77833.1"/>
    </source>
</evidence>
<protein>
    <submittedName>
        <fullName evidence="2">Uncharacterized protein</fullName>
    </submittedName>
</protein>
<proteinExistence type="predicted"/>
<gene>
    <name evidence="2" type="ORF">MA16_Dca005665</name>
</gene>
<dbReference type="EMBL" id="KZ502486">
    <property type="protein sequence ID" value="PKU77833.1"/>
    <property type="molecule type" value="Genomic_DNA"/>
</dbReference>
<keyword evidence="1" id="KW-1133">Transmembrane helix</keyword>
<keyword evidence="1" id="KW-0812">Transmembrane</keyword>
<dbReference type="PANTHER" id="PTHR34936:SF2">
    <property type="entry name" value="EXPRESSED PROTEIN"/>
    <property type="match status" value="1"/>
</dbReference>
<feature type="transmembrane region" description="Helical" evidence="1">
    <location>
        <begin position="44"/>
        <end position="63"/>
    </location>
</feature>
<keyword evidence="3" id="KW-1185">Reference proteome</keyword>
<dbReference type="PANTHER" id="PTHR34936">
    <property type="entry name" value="EXPRESSED PROTEIN"/>
    <property type="match status" value="1"/>
</dbReference>
<organism evidence="2 3">
    <name type="scientific">Dendrobium catenatum</name>
    <dbReference type="NCBI Taxonomy" id="906689"/>
    <lineage>
        <taxon>Eukaryota</taxon>
        <taxon>Viridiplantae</taxon>
        <taxon>Streptophyta</taxon>
        <taxon>Embryophyta</taxon>
        <taxon>Tracheophyta</taxon>
        <taxon>Spermatophyta</taxon>
        <taxon>Magnoliopsida</taxon>
        <taxon>Liliopsida</taxon>
        <taxon>Asparagales</taxon>
        <taxon>Orchidaceae</taxon>
        <taxon>Epidendroideae</taxon>
        <taxon>Malaxideae</taxon>
        <taxon>Dendrobiinae</taxon>
        <taxon>Dendrobium</taxon>
    </lineage>
</organism>
<dbReference type="Proteomes" id="UP000233837">
    <property type="component" value="Unassembled WGS sequence"/>
</dbReference>
<feature type="transmembrane region" description="Helical" evidence="1">
    <location>
        <begin position="69"/>
        <end position="87"/>
    </location>
</feature>
<name>A0A2I0WQA2_9ASPA</name>
<dbReference type="AlphaFoldDB" id="A0A2I0WQA2"/>
<sequence>MIQRSKLAEELRDYQIRSQRKYWVVLLCFSAKPQISTRQDIAKAILWGFLFLLLVLSAFVSLHLKFHKLSALCIFLGILLPTCLWISRQRQLAKKRERRMLLPLSM</sequence>
<reference evidence="2 3" key="1">
    <citation type="journal article" date="2016" name="Sci. Rep.">
        <title>The Dendrobium catenatum Lindl. genome sequence provides insights into polysaccharide synthase, floral development and adaptive evolution.</title>
        <authorList>
            <person name="Zhang G.Q."/>
            <person name="Xu Q."/>
            <person name="Bian C."/>
            <person name="Tsai W.C."/>
            <person name="Yeh C.M."/>
            <person name="Liu K.W."/>
            <person name="Yoshida K."/>
            <person name="Zhang L.S."/>
            <person name="Chang S.B."/>
            <person name="Chen F."/>
            <person name="Shi Y."/>
            <person name="Su Y.Y."/>
            <person name="Zhang Y.Q."/>
            <person name="Chen L.J."/>
            <person name="Yin Y."/>
            <person name="Lin M."/>
            <person name="Huang H."/>
            <person name="Deng H."/>
            <person name="Wang Z.W."/>
            <person name="Zhu S.L."/>
            <person name="Zhao X."/>
            <person name="Deng C."/>
            <person name="Niu S.C."/>
            <person name="Huang J."/>
            <person name="Wang M."/>
            <person name="Liu G.H."/>
            <person name="Yang H.J."/>
            <person name="Xiao X.J."/>
            <person name="Hsiao Y.Y."/>
            <person name="Wu W.L."/>
            <person name="Chen Y.Y."/>
            <person name="Mitsuda N."/>
            <person name="Ohme-Takagi M."/>
            <person name="Luo Y.B."/>
            <person name="Van de Peer Y."/>
            <person name="Liu Z.J."/>
        </authorList>
    </citation>
    <scope>NUCLEOTIDE SEQUENCE [LARGE SCALE GENOMIC DNA]</scope>
    <source>
        <tissue evidence="2">The whole plant</tissue>
    </source>
</reference>
<keyword evidence="1" id="KW-0472">Membrane</keyword>
<evidence type="ECO:0000256" key="1">
    <source>
        <dbReference type="SAM" id="Phobius"/>
    </source>
</evidence>
<reference evidence="2 3" key="2">
    <citation type="journal article" date="2017" name="Nature">
        <title>The Apostasia genome and the evolution of orchids.</title>
        <authorList>
            <person name="Zhang G.Q."/>
            <person name="Liu K.W."/>
            <person name="Li Z."/>
            <person name="Lohaus R."/>
            <person name="Hsiao Y.Y."/>
            <person name="Niu S.C."/>
            <person name="Wang J.Y."/>
            <person name="Lin Y.C."/>
            <person name="Xu Q."/>
            <person name="Chen L.J."/>
            <person name="Yoshida K."/>
            <person name="Fujiwara S."/>
            <person name="Wang Z.W."/>
            <person name="Zhang Y.Q."/>
            <person name="Mitsuda N."/>
            <person name="Wang M."/>
            <person name="Liu G.H."/>
            <person name="Pecoraro L."/>
            <person name="Huang H.X."/>
            <person name="Xiao X.J."/>
            <person name="Lin M."/>
            <person name="Wu X.Y."/>
            <person name="Wu W.L."/>
            <person name="Chen Y.Y."/>
            <person name="Chang S.B."/>
            <person name="Sakamoto S."/>
            <person name="Ohme-Takagi M."/>
            <person name="Yagi M."/>
            <person name="Zeng S.J."/>
            <person name="Shen C.Y."/>
            <person name="Yeh C.M."/>
            <person name="Luo Y.B."/>
            <person name="Tsai W.C."/>
            <person name="Van de Peer Y."/>
            <person name="Liu Z.J."/>
        </authorList>
    </citation>
    <scope>NUCLEOTIDE SEQUENCE [LARGE SCALE GENOMIC DNA]</scope>
    <source>
        <tissue evidence="2">The whole plant</tissue>
    </source>
</reference>
<evidence type="ECO:0000313" key="3">
    <source>
        <dbReference type="Proteomes" id="UP000233837"/>
    </source>
</evidence>